<dbReference type="KEGG" id="sphi:TS85_01000"/>
<evidence type="ECO:0000313" key="1">
    <source>
        <dbReference type="EMBL" id="AJP70704.1"/>
    </source>
</evidence>
<reference evidence="1 2" key="1">
    <citation type="journal article" date="2015" name="Int. J. Syst. Evol. Microbiol.">
        <title>Sphingomonas hengshuiensis sp. nov., isolated from lake wetland.</title>
        <authorList>
            <person name="Wei S."/>
            <person name="Wang T."/>
            <person name="Liu H."/>
            <person name="Zhang C."/>
            <person name="Guo J."/>
            <person name="Wang Q."/>
            <person name="Liang K."/>
            <person name="Zhang Z."/>
        </authorList>
    </citation>
    <scope>NUCLEOTIDE SEQUENCE [LARGE SCALE GENOMIC DNA]</scope>
    <source>
        <strain evidence="1 2">WHSC-8</strain>
    </source>
</reference>
<proteinExistence type="predicted"/>
<dbReference type="Pfam" id="PF12599">
    <property type="entry name" value="DUF3768"/>
    <property type="match status" value="1"/>
</dbReference>
<dbReference type="AlphaFoldDB" id="A0A7U5BEC7"/>
<dbReference type="Proteomes" id="UP000032300">
    <property type="component" value="Chromosome"/>
</dbReference>
<dbReference type="EMBL" id="CP010836">
    <property type="protein sequence ID" value="AJP70704.1"/>
    <property type="molecule type" value="Genomic_DNA"/>
</dbReference>
<name>A0A7U5BEC7_9SPHN</name>
<keyword evidence="2" id="KW-1185">Reference proteome</keyword>
<sequence>MPKDLRRAATIARLTEEFRFTGRGGEMYMTAGVAALPLATQRLIMDTVQLPGEFGPDNNPYFEGDFQAMTVHGHRVFWKIDYYPPDDDPSRDPDPADPAAVKRVLTIMLAEEY</sequence>
<dbReference type="OrthoDB" id="1495368at2"/>
<dbReference type="RefSeq" id="WP_044329866.1">
    <property type="nucleotide sequence ID" value="NZ_CP010836.1"/>
</dbReference>
<protein>
    <recommendedName>
        <fullName evidence="3">DUF3768 domain-containing protein</fullName>
    </recommendedName>
</protein>
<organism evidence="1 2">
    <name type="scientific">Sphingomonas hengshuiensis</name>
    <dbReference type="NCBI Taxonomy" id="1609977"/>
    <lineage>
        <taxon>Bacteria</taxon>
        <taxon>Pseudomonadati</taxon>
        <taxon>Pseudomonadota</taxon>
        <taxon>Alphaproteobacteria</taxon>
        <taxon>Sphingomonadales</taxon>
        <taxon>Sphingomonadaceae</taxon>
        <taxon>Sphingomonas</taxon>
    </lineage>
</organism>
<reference evidence="1 2" key="2">
    <citation type="submission" date="2015-02" db="EMBL/GenBank/DDBJ databases">
        <title>The complete genome of Sphingomonas hengshuiensis sp. WHSC-8 isolated from soil of Hengshui Lake.</title>
        <authorList>
            <person name="Wei S."/>
            <person name="Guo J."/>
            <person name="Su C."/>
            <person name="Wu R."/>
            <person name="Zhang Z."/>
            <person name="Liang K."/>
            <person name="Li H."/>
            <person name="Wang T."/>
            <person name="Liu H."/>
            <person name="Zhang C."/>
            <person name="Li Z."/>
            <person name="Wang Q."/>
            <person name="Meng J."/>
        </authorList>
    </citation>
    <scope>NUCLEOTIDE SEQUENCE [LARGE SCALE GENOMIC DNA]</scope>
    <source>
        <strain evidence="1 2">WHSC-8</strain>
    </source>
</reference>
<evidence type="ECO:0008006" key="3">
    <source>
        <dbReference type="Google" id="ProtNLM"/>
    </source>
</evidence>
<gene>
    <name evidence="1" type="ORF">TS85_01000</name>
</gene>
<accession>A0A7U5BEC7</accession>
<dbReference type="InterPro" id="IPR022243">
    <property type="entry name" value="DUF3768"/>
</dbReference>
<evidence type="ECO:0000313" key="2">
    <source>
        <dbReference type="Proteomes" id="UP000032300"/>
    </source>
</evidence>